<keyword evidence="1" id="KW-0064">Aspartyl protease</keyword>
<keyword evidence="1" id="KW-0378">Hydrolase</keyword>
<dbReference type="AlphaFoldDB" id="A0A1Y2IQN5"/>
<dbReference type="GO" id="GO:0006508">
    <property type="term" value="P:proteolysis"/>
    <property type="evidence" value="ECO:0007669"/>
    <property type="project" value="InterPro"/>
</dbReference>
<dbReference type="GO" id="GO:0004190">
    <property type="term" value="F:aspartic-type endopeptidase activity"/>
    <property type="evidence" value="ECO:0007669"/>
    <property type="project" value="UniProtKB-KW"/>
</dbReference>
<dbReference type="EMBL" id="KZ084106">
    <property type="protein sequence ID" value="OSD02272.1"/>
    <property type="molecule type" value="Genomic_DNA"/>
</dbReference>
<reference evidence="3 4" key="1">
    <citation type="journal article" date="2015" name="Biotechnol. Biofuels">
        <title>Enhanced degradation of softwood versus hardwood by the white-rot fungus Pycnoporus coccineus.</title>
        <authorList>
            <person name="Couturier M."/>
            <person name="Navarro D."/>
            <person name="Chevret D."/>
            <person name="Henrissat B."/>
            <person name="Piumi F."/>
            <person name="Ruiz-Duenas F.J."/>
            <person name="Martinez A.T."/>
            <person name="Grigoriev I.V."/>
            <person name="Riley R."/>
            <person name="Lipzen A."/>
            <person name="Berrin J.G."/>
            <person name="Master E.R."/>
            <person name="Rosso M.N."/>
        </authorList>
    </citation>
    <scope>NUCLEOTIDE SEQUENCE [LARGE SCALE GENOMIC DNA]</scope>
    <source>
        <strain evidence="3 4">BRFM310</strain>
    </source>
</reference>
<dbReference type="InterPro" id="IPR021109">
    <property type="entry name" value="Peptidase_aspartic_dom_sf"/>
</dbReference>
<dbReference type="SUPFAM" id="SSF50630">
    <property type="entry name" value="Acid proteases"/>
    <property type="match status" value="1"/>
</dbReference>
<proteinExistence type="predicted"/>
<sequence>MYTKRSTRPPDPEHTGTFAILNPPEPLTSFEKRAADAMRFRWAWTPTSPPGVYVNRHGHLIPHSGHDGSANSDVSSDIWSLLERTLSVDSAGSETTEPEDGRANSRSSVSEKLELPTRTNLNRSPALVASHEGTFNPEVFDGTFANIRKDLERLERRSLNPWYTIDITTKQNHQNYSKGEKVTTFRLIVDTGSNTTWVRGSPTCEIVSIIEPKSKSEPEAKSEREQGKSSELEQSKSSKPTQGKPSEEGKASEKGKASEQGKRTVLPDSEYVIAPYDSEQMRGKSCLLNDGTRRFLSVASRDHKIIKGSDVDGFVNYGIPSPDGPDAAILFSKDTVLREWTILRARNWGSPDGVCQSWSAPLTIEYDSMAVSIAGSYSMILSSVFDGLLGLGPLPYAA</sequence>
<feature type="region of interest" description="Disordered" evidence="2">
    <location>
        <begin position="1"/>
        <end position="25"/>
    </location>
</feature>
<feature type="compositionally biased region" description="Basic and acidic residues" evidence="2">
    <location>
        <begin position="212"/>
        <end position="236"/>
    </location>
</feature>
<evidence type="ECO:0000313" key="3">
    <source>
        <dbReference type="EMBL" id="OSD02272.1"/>
    </source>
</evidence>
<gene>
    <name evidence="3" type="ORF">PYCCODRAFT_1467929</name>
</gene>
<dbReference type="InterPro" id="IPR001969">
    <property type="entry name" value="Aspartic_peptidase_AS"/>
</dbReference>
<evidence type="ECO:0000256" key="1">
    <source>
        <dbReference type="ARBA" id="ARBA00022750"/>
    </source>
</evidence>
<feature type="region of interest" description="Disordered" evidence="2">
    <location>
        <begin position="89"/>
        <end position="124"/>
    </location>
</feature>
<evidence type="ECO:0000313" key="4">
    <source>
        <dbReference type="Proteomes" id="UP000193067"/>
    </source>
</evidence>
<feature type="compositionally biased region" description="Basic and acidic residues" evidence="2">
    <location>
        <begin position="99"/>
        <end position="115"/>
    </location>
</feature>
<protein>
    <recommendedName>
        <fullName evidence="5">Acid protease</fullName>
    </recommendedName>
</protein>
<keyword evidence="4" id="KW-1185">Reference proteome</keyword>
<name>A0A1Y2IQN5_TRAC3</name>
<dbReference type="OrthoDB" id="2758564at2759"/>
<dbReference type="Proteomes" id="UP000193067">
    <property type="component" value="Unassembled WGS sequence"/>
</dbReference>
<evidence type="ECO:0008006" key="5">
    <source>
        <dbReference type="Google" id="ProtNLM"/>
    </source>
</evidence>
<organism evidence="3 4">
    <name type="scientific">Trametes coccinea (strain BRFM310)</name>
    <name type="common">Pycnoporus coccineus</name>
    <dbReference type="NCBI Taxonomy" id="1353009"/>
    <lineage>
        <taxon>Eukaryota</taxon>
        <taxon>Fungi</taxon>
        <taxon>Dikarya</taxon>
        <taxon>Basidiomycota</taxon>
        <taxon>Agaricomycotina</taxon>
        <taxon>Agaricomycetes</taxon>
        <taxon>Polyporales</taxon>
        <taxon>Polyporaceae</taxon>
        <taxon>Trametes</taxon>
    </lineage>
</organism>
<keyword evidence="1" id="KW-0645">Protease</keyword>
<evidence type="ECO:0000256" key="2">
    <source>
        <dbReference type="SAM" id="MobiDB-lite"/>
    </source>
</evidence>
<accession>A0A1Y2IQN5</accession>
<dbReference type="PROSITE" id="PS00141">
    <property type="entry name" value="ASP_PROTEASE"/>
    <property type="match status" value="1"/>
</dbReference>
<feature type="compositionally biased region" description="Basic and acidic residues" evidence="2">
    <location>
        <begin position="245"/>
        <end position="262"/>
    </location>
</feature>
<feature type="region of interest" description="Disordered" evidence="2">
    <location>
        <begin position="209"/>
        <end position="264"/>
    </location>
</feature>